<protein>
    <submittedName>
        <fullName evidence="2">Uncharacterized protein</fullName>
    </submittedName>
</protein>
<name>A0ABV2RGW7_BRAJP</name>
<gene>
    <name evidence="2" type="ORF">ABIF63_000286</name>
</gene>
<proteinExistence type="predicted"/>
<reference evidence="2 3" key="1">
    <citation type="submission" date="2024-06" db="EMBL/GenBank/DDBJ databases">
        <title>Genomic Encyclopedia of Type Strains, Phase V (KMG-V): Genome sequencing to study the core and pangenomes of soil and plant-associated prokaryotes.</title>
        <authorList>
            <person name="Whitman W."/>
        </authorList>
    </citation>
    <scope>NUCLEOTIDE SEQUENCE [LARGE SCALE GENOMIC DNA]</scope>
    <source>
        <strain evidence="2 3">USDA 160</strain>
    </source>
</reference>
<evidence type="ECO:0000256" key="1">
    <source>
        <dbReference type="SAM" id="MobiDB-lite"/>
    </source>
</evidence>
<dbReference type="Proteomes" id="UP001549291">
    <property type="component" value="Unassembled WGS sequence"/>
</dbReference>
<comment type="caution">
    <text evidence="2">The sequence shown here is derived from an EMBL/GenBank/DDBJ whole genome shotgun (WGS) entry which is preliminary data.</text>
</comment>
<accession>A0ABV2RGW7</accession>
<keyword evidence="3" id="KW-1185">Reference proteome</keyword>
<feature type="region of interest" description="Disordered" evidence="1">
    <location>
        <begin position="165"/>
        <end position="185"/>
    </location>
</feature>
<sequence length="220" mass="24739">MLEPCLFLADIVAKVENRTTVKISQKLISRPLRCCIGCQCHYGDRGSILDQAIWSLTSSRAKRISGSKNFCSTHQKDFCNKRRAKFQGKPKKISIINSFRVVWRCHFGGLSRQGHTSQTYIEHGLCTGKSLGRQGSRVPRMLRLQSPSFRALIPLRDDRWRVQRAGASPNARRGRHASRGVPARPRCRDAAPVRAVLALLSSSVAMTRFAREGWIRPSPS</sequence>
<evidence type="ECO:0000313" key="3">
    <source>
        <dbReference type="Proteomes" id="UP001549291"/>
    </source>
</evidence>
<evidence type="ECO:0000313" key="2">
    <source>
        <dbReference type="EMBL" id="MET4716183.1"/>
    </source>
</evidence>
<dbReference type="EMBL" id="JBEPTQ010000001">
    <property type="protein sequence ID" value="MET4716183.1"/>
    <property type="molecule type" value="Genomic_DNA"/>
</dbReference>
<organism evidence="2 3">
    <name type="scientific">Bradyrhizobium japonicum</name>
    <dbReference type="NCBI Taxonomy" id="375"/>
    <lineage>
        <taxon>Bacteria</taxon>
        <taxon>Pseudomonadati</taxon>
        <taxon>Pseudomonadota</taxon>
        <taxon>Alphaproteobacteria</taxon>
        <taxon>Hyphomicrobiales</taxon>
        <taxon>Nitrobacteraceae</taxon>
        <taxon>Bradyrhizobium</taxon>
    </lineage>
</organism>